<evidence type="ECO:0000256" key="1">
    <source>
        <dbReference type="SAM" id="MobiDB-lite"/>
    </source>
</evidence>
<accession>A0A8J5TR61</accession>
<name>A0A8J5TR61_FUSOX</name>
<sequence length="112" mass="12496">MSPTRKRNRAGDEDPLCRWGSHLQDYDIKEGKAPRATNDKSRSSANIRKKAPPRLSLPPQTDALHQLLSIISVKQDIVETVSRQNDEGDLEASKDSDVDDSDVWKARIVGSD</sequence>
<proteinExistence type="predicted"/>
<feature type="region of interest" description="Disordered" evidence="1">
    <location>
        <begin position="28"/>
        <end position="59"/>
    </location>
</feature>
<dbReference type="Proteomes" id="UP000694050">
    <property type="component" value="Unassembled WGS sequence"/>
</dbReference>
<dbReference type="EMBL" id="JAELUQ010000010">
    <property type="protein sequence ID" value="KAG7407328.1"/>
    <property type="molecule type" value="Genomic_DNA"/>
</dbReference>
<reference evidence="2" key="1">
    <citation type="submission" date="2021-04" db="EMBL/GenBank/DDBJ databases">
        <title>First draft genome resource for Brassicaceae pathogens Fusarium oxysporum f. sp. raphani and Fusarium oxysporum f. sp. rapae.</title>
        <authorList>
            <person name="Asai S."/>
        </authorList>
    </citation>
    <scope>NUCLEOTIDE SEQUENCE</scope>
    <source>
        <strain evidence="2">Tf1208</strain>
    </source>
</reference>
<gene>
    <name evidence="2" type="ORF">Forpe1208_v012900</name>
</gene>
<comment type="caution">
    <text evidence="2">The sequence shown here is derived from an EMBL/GenBank/DDBJ whole genome shotgun (WGS) entry which is preliminary data.</text>
</comment>
<feature type="compositionally biased region" description="Basic and acidic residues" evidence="1">
    <location>
        <begin position="28"/>
        <end position="42"/>
    </location>
</feature>
<evidence type="ECO:0000313" key="2">
    <source>
        <dbReference type="EMBL" id="KAG7407328.1"/>
    </source>
</evidence>
<dbReference type="AlphaFoldDB" id="A0A8J5TR61"/>
<evidence type="ECO:0000313" key="3">
    <source>
        <dbReference type="Proteomes" id="UP000694050"/>
    </source>
</evidence>
<protein>
    <submittedName>
        <fullName evidence="2">Uncharacterized protein</fullName>
    </submittedName>
</protein>
<organism evidence="2 3">
    <name type="scientific">Fusarium oxysporum f. sp. rapae</name>
    <dbReference type="NCBI Taxonomy" id="485398"/>
    <lineage>
        <taxon>Eukaryota</taxon>
        <taxon>Fungi</taxon>
        <taxon>Dikarya</taxon>
        <taxon>Ascomycota</taxon>
        <taxon>Pezizomycotina</taxon>
        <taxon>Sordariomycetes</taxon>
        <taxon>Hypocreomycetidae</taxon>
        <taxon>Hypocreales</taxon>
        <taxon>Nectriaceae</taxon>
        <taxon>Fusarium</taxon>
        <taxon>Fusarium oxysporum species complex</taxon>
    </lineage>
</organism>